<gene>
    <name evidence="3" type="ORF">RFH988_LOCUS17214</name>
</gene>
<accession>A0A814L9B0</accession>
<evidence type="ECO:0000313" key="4">
    <source>
        <dbReference type="Proteomes" id="UP000663882"/>
    </source>
</evidence>
<comment type="similarity">
    <text evidence="1">Belongs to the NAD(P)-dependent epimerase/dehydratase family.</text>
</comment>
<reference evidence="3" key="1">
    <citation type="submission" date="2021-02" db="EMBL/GenBank/DDBJ databases">
        <authorList>
            <person name="Nowell W R."/>
        </authorList>
    </citation>
    <scope>NUCLEOTIDE SEQUENCE</scope>
</reference>
<dbReference type="Pfam" id="PF01370">
    <property type="entry name" value="Epimerase"/>
    <property type="match status" value="1"/>
</dbReference>
<sequence>MNEISSNEKELSANQQRILIIGVSGLIGRLLFNHLTKTYPTKYEVLGLDQHMNISPRYQFKNYDNFKAETILPLPLNKFFQCDITDREKLHQIIKEQNIKIIIHLAALLETHPDIDQISYVNIEGTKNVFEAPDIHRIIYASSGMVVHGYLDRQPYLSIFNETFDDNTILKDLRKITVADDPPLPDLTTPGRTVYSKGKIICEQMATDIVKNNPKSIICARFGAVNIEDKPGTTWNRSLWLSHRDLCSFISKALEAPLNISGIYFVMSNNHRLWVDLEHTKRDLGYVPQDGAEKI</sequence>
<dbReference type="PANTHER" id="PTHR43000">
    <property type="entry name" value="DTDP-D-GLUCOSE 4,6-DEHYDRATASE-RELATED"/>
    <property type="match status" value="1"/>
</dbReference>
<organism evidence="3 4">
    <name type="scientific">Rotaria sordida</name>
    <dbReference type="NCBI Taxonomy" id="392033"/>
    <lineage>
        <taxon>Eukaryota</taxon>
        <taxon>Metazoa</taxon>
        <taxon>Spiralia</taxon>
        <taxon>Gnathifera</taxon>
        <taxon>Rotifera</taxon>
        <taxon>Eurotatoria</taxon>
        <taxon>Bdelloidea</taxon>
        <taxon>Philodinida</taxon>
        <taxon>Philodinidae</taxon>
        <taxon>Rotaria</taxon>
    </lineage>
</organism>
<dbReference type="InterPro" id="IPR001509">
    <property type="entry name" value="Epimerase_deHydtase"/>
</dbReference>
<comment type="caution">
    <text evidence="3">The sequence shown here is derived from an EMBL/GenBank/DDBJ whole genome shotgun (WGS) entry which is preliminary data.</text>
</comment>
<dbReference type="EMBL" id="CAJNOO010000912">
    <property type="protein sequence ID" value="CAF1060268.1"/>
    <property type="molecule type" value="Genomic_DNA"/>
</dbReference>
<dbReference type="Proteomes" id="UP000663882">
    <property type="component" value="Unassembled WGS sequence"/>
</dbReference>
<protein>
    <recommendedName>
        <fullName evidence="2">NAD-dependent epimerase/dehydratase domain-containing protein</fullName>
    </recommendedName>
</protein>
<dbReference type="AlphaFoldDB" id="A0A814L9B0"/>
<evidence type="ECO:0000256" key="1">
    <source>
        <dbReference type="ARBA" id="ARBA00007637"/>
    </source>
</evidence>
<dbReference type="Gene3D" id="3.40.50.720">
    <property type="entry name" value="NAD(P)-binding Rossmann-like Domain"/>
    <property type="match status" value="1"/>
</dbReference>
<dbReference type="OrthoDB" id="10018255at2759"/>
<name>A0A814L9B0_9BILA</name>
<dbReference type="InterPro" id="IPR036291">
    <property type="entry name" value="NAD(P)-bd_dom_sf"/>
</dbReference>
<feature type="domain" description="NAD-dependent epimerase/dehydratase" evidence="2">
    <location>
        <begin position="18"/>
        <end position="147"/>
    </location>
</feature>
<evidence type="ECO:0000313" key="3">
    <source>
        <dbReference type="EMBL" id="CAF1060268.1"/>
    </source>
</evidence>
<dbReference type="SUPFAM" id="SSF51735">
    <property type="entry name" value="NAD(P)-binding Rossmann-fold domains"/>
    <property type="match status" value="1"/>
</dbReference>
<evidence type="ECO:0000259" key="2">
    <source>
        <dbReference type="Pfam" id="PF01370"/>
    </source>
</evidence>
<proteinExistence type="inferred from homology"/>